<accession>A0A099YDZ7</accession>
<keyword evidence="1" id="KW-0472">Membrane</keyword>
<evidence type="ECO:0000313" key="3">
    <source>
        <dbReference type="Proteomes" id="UP000030001"/>
    </source>
</evidence>
<dbReference type="Proteomes" id="UP000030001">
    <property type="component" value="Unassembled WGS sequence"/>
</dbReference>
<organism evidence="2 3">
    <name type="scientific">Limosilactobacillus mucosae</name>
    <name type="common">Lactobacillus mucosae</name>
    <dbReference type="NCBI Taxonomy" id="97478"/>
    <lineage>
        <taxon>Bacteria</taxon>
        <taxon>Bacillati</taxon>
        <taxon>Bacillota</taxon>
        <taxon>Bacilli</taxon>
        <taxon>Lactobacillales</taxon>
        <taxon>Lactobacillaceae</taxon>
        <taxon>Limosilactobacillus</taxon>
    </lineage>
</organism>
<keyword evidence="1" id="KW-0812">Transmembrane</keyword>
<evidence type="ECO:0000256" key="1">
    <source>
        <dbReference type="SAM" id="Phobius"/>
    </source>
</evidence>
<reference evidence="2 3" key="1">
    <citation type="submission" date="2014-09" db="EMBL/GenBank/DDBJ databases">
        <title>Lactobacillus mucosae CRL573 Genome Sequencing.</title>
        <authorList>
            <person name="Bleckwedel J."/>
            <person name="Teran L.C."/>
            <person name="Bonacina J."/>
            <person name="Saavedra L."/>
            <person name="Mozzi F.B."/>
            <person name="Raya R.R."/>
        </authorList>
    </citation>
    <scope>NUCLEOTIDE SEQUENCE [LARGE SCALE GENOMIC DNA]</scope>
    <source>
        <strain evidence="2 3">CRL573</strain>
    </source>
</reference>
<sequence length="65" mass="7448">MYEDVSAIQADIKDLHDLFRIDLKNLHKKEKENSRAITEIGLLLIISVFVNACLFALLFFIVLKG</sequence>
<keyword evidence="1" id="KW-1133">Transmembrane helix</keyword>
<dbReference type="EMBL" id="JROC01000027">
    <property type="protein sequence ID" value="KGL67153.1"/>
    <property type="molecule type" value="Genomic_DNA"/>
</dbReference>
<dbReference type="AlphaFoldDB" id="A0A099YDZ7"/>
<proteinExistence type="predicted"/>
<comment type="caution">
    <text evidence="2">The sequence shown here is derived from an EMBL/GenBank/DDBJ whole genome shotgun (WGS) entry which is preliminary data.</text>
</comment>
<feature type="transmembrane region" description="Helical" evidence="1">
    <location>
        <begin position="40"/>
        <end position="63"/>
    </location>
</feature>
<evidence type="ECO:0000313" key="2">
    <source>
        <dbReference type="EMBL" id="KGL67153.1"/>
    </source>
</evidence>
<name>A0A099YDZ7_LIMMU</name>
<protein>
    <submittedName>
        <fullName evidence="2">Uncharacterized protein</fullName>
    </submittedName>
</protein>
<gene>
    <name evidence="2" type="ORF">LX03_03265</name>
</gene>